<feature type="transmembrane region" description="Helical" evidence="12">
    <location>
        <begin position="20"/>
        <end position="41"/>
    </location>
</feature>
<evidence type="ECO:0000256" key="3">
    <source>
        <dbReference type="ARBA" id="ARBA00022475"/>
    </source>
</evidence>
<sequence>MTTLVPTPAMDQPYRDRKRYLWLMSLFVPTLGLLGPALYLLVSANVFWLWLSPAFFYFGIPLLDALIGEDQSNPPEQAVPGLEADAYYRWITYLLVPLLWLGFILNAMFVATQALPWYGVLAMIISTGGGLGFAINLGHEMGHKKSELERWLGKLALALCCYGHFFVEHNRGHHRDVATPVDPASSRMGEHIYRFLLREMPGGYRRAWQLEKERLARCNKSVWSLDNEVLQPALISLVLYGGLLAVFGLVLLPYLLLTAFWGGFQLTSANYLEHYGLLRRKLDNGRYEICQPHHSWNSNHLFSNWALFHLQRHSDHHAHPTRRYQSLRNFADVPRLPSGYFGMYLLAYCPPLWFRVMNPRLLAAVHGDASRINFQPGLREQLMQRYGLQEHAA</sequence>
<dbReference type="Pfam" id="PF00487">
    <property type="entry name" value="FA_desaturase"/>
    <property type="match status" value="1"/>
</dbReference>
<keyword evidence="4" id="KW-0997">Cell inner membrane</keyword>
<keyword evidence="15" id="KW-1185">Reference proteome</keyword>
<feature type="transmembrane region" description="Helical" evidence="12">
    <location>
        <begin position="233"/>
        <end position="257"/>
    </location>
</feature>
<evidence type="ECO:0000256" key="2">
    <source>
        <dbReference type="ARBA" id="ARBA00010823"/>
    </source>
</evidence>
<keyword evidence="10" id="KW-0503">Monooxygenase</keyword>
<accession>A0A6M8FD36</accession>
<dbReference type="GO" id="GO:0005886">
    <property type="term" value="C:plasma membrane"/>
    <property type="evidence" value="ECO:0007669"/>
    <property type="project" value="UniProtKB-SubCell"/>
</dbReference>
<reference evidence="14" key="1">
    <citation type="submission" date="2020-07" db="EMBL/GenBank/DDBJ databases">
        <title>Nitrate ammonifying Pseudomonas campi sp. nov. isolated from German agricultural grassland.</title>
        <authorList>
            <person name="Timsy T."/>
            <person name="Ulrich A."/>
            <person name="Spanner T."/>
            <person name="Foesel B."/>
            <person name="Kolb S."/>
            <person name="Horn M.A."/>
            <person name="Behrendt U."/>
        </authorList>
    </citation>
    <scope>NUCLEOTIDE SEQUENCE</scope>
    <source>
        <strain evidence="14">S1-A32-2</strain>
    </source>
</reference>
<gene>
    <name evidence="14" type="ORF">HNE05_12245</name>
</gene>
<evidence type="ECO:0000256" key="5">
    <source>
        <dbReference type="ARBA" id="ARBA00022692"/>
    </source>
</evidence>
<evidence type="ECO:0000256" key="1">
    <source>
        <dbReference type="ARBA" id="ARBA00004429"/>
    </source>
</evidence>
<feature type="transmembrane region" description="Helical" evidence="12">
    <location>
        <begin position="47"/>
        <end position="67"/>
    </location>
</feature>
<dbReference type="GO" id="GO:0006629">
    <property type="term" value="P:lipid metabolic process"/>
    <property type="evidence" value="ECO:0007669"/>
    <property type="project" value="InterPro"/>
</dbReference>
<dbReference type="CDD" id="cd03512">
    <property type="entry name" value="Alkane-hydroxylase"/>
    <property type="match status" value="1"/>
</dbReference>
<evidence type="ECO:0000256" key="10">
    <source>
        <dbReference type="ARBA" id="ARBA00023033"/>
    </source>
</evidence>
<keyword evidence="3" id="KW-1003">Cell membrane</keyword>
<feature type="transmembrane region" description="Helical" evidence="12">
    <location>
        <begin position="117"/>
        <end position="139"/>
    </location>
</feature>
<proteinExistence type="inferred from homology"/>
<evidence type="ECO:0000256" key="4">
    <source>
        <dbReference type="ARBA" id="ARBA00022519"/>
    </source>
</evidence>
<keyword evidence="9" id="KW-0408">Iron</keyword>
<dbReference type="KEGG" id="pcam:HNE05_12245"/>
<dbReference type="InterPro" id="IPR033885">
    <property type="entry name" value="AlkB/XylM"/>
</dbReference>
<evidence type="ECO:0000313" key="14">
    <source>
        <dbReference type="EMBL" id="QKE64083.1"/>
    </source>
</evidence>
<keyword evidence="6" id="KW-0479">Metal-binding</keyword>
<evidence type="ECO:0000256" key="9">
    <source>
        <dbReference type="ARBA" id="ARBA00023004"/>
    </source>
</evidence>
<comment type="subcellular location">
    <subcellularLocation>
        <location evidence="1">Cell inner membrane</location>
        <topology evidence="1">Multi-pass membrane protein</topology>
    </subcellularLocation>
</comment>
<keyword evidence="5 12" id="KW-0812">Transmembrane</keyword>
<evidence type="ECO:0000256" key="6">
    <source>
        <dbReference type="ARBA" id="ARBA00022723"/>
    </source>
</evidence>
<evidence type="ECO:0000313" key="15">
    <source>
        <dbReference type="Proteomes" id="UP000501379"/>
    </source>
</evidence>
<keyword evidence="8" id="KW-0560">Oxidoreductase</keyword>
<feature type="transmembrane region" description="Helical" evidence="12">
    <location>
        <begin position="87"/>
        <end position="111"/>
    </location>
</feature>
<evidence type="ECO:0000256" key="7">
    <source>
        <dbReference type="ARBA" id="ARBA00022989"/>
    </source>
</evidence>
<name>A0A6M8FD36_9GAMM</name>
<evidence type="ECO:0000256" key="8">
    <source>
        <dbReference type="ARBA" id="ARBA00023002"/>
    </source>
</evidence>
<evidence type="ECO:0000256" key="12">
    <source>
        <dbReference type="SAM" id="Phobius"/>
    </source>
</evidence>
<keyword evidence="7 12" id="KW-1133">Transmembrane helix</keyword>
<dbReference type="Proteomes" id="UP000501379">
    <property type="component" value="Chromosome"/>
</dbReference>
<organism evidence="14 15">
    <name type="scientific">Aquipseudomonas campi</name>
    <dbReference type="NCBI Taxonomy" id="2731681"/>
    <lineage>
        <taxon>Bacteria</taxon>
        <taxon>Pseudomonadati</taxon>
        <taxon>Pseudomonadota</taxon>
        <taxon>Gammaproteobacteria</taxon>
        <taxon>Pseudomonadales</taxon>
        <taxon>Pseudomonadaceae</taxon>
        <taxon>Aquipseudomonas</taxon>
    </lineage>
</organism>
<dbReference type="EMBL" id="CP053697">
    <property type="protein sequence ID" value="QKE64083.1"/>
    <property type="molecule type" value="Genomic_DNA"/>
</dbReference>
<comment type="similarity">
    <text evidence="2">Belongs to the fatty acid desaturase type 1 family. AlkB subfamily.</text>
</comment>
<dbReference type="GO" id="GO:0046872">
    <property type="term" value="F:metal ion binding"/>
    <property type="evidence" value="ECO:0007669"/>
    <property type="project" value="UniProtKB-KW"/>
</dbReference>
<evidence type="ECO:0000259" key="13">
    <source>
        <dbReference type="Pfam" id="PF00487"/>
    </source>
</evidence>
<feature type="domain" description="Fatty acid desaturase" evidence="13">
    <location>
        <begin position="117"/>
        <end position="331"/>
    </location>
</feature>
<dbReference type="AlphaFoldDB" id="A0A6M8FD36"/>
<evidence type="ECO:0000256" key="11">
    <source>
        <dbReference type="ARBA" id="ARBA00023136"/>
    </source>
</evidence>
<dbReference type="GO" id="GO:0004497">
    <property type="term" value="F:monooxygenase activity"/>
    <property type="evidence" value="ECO:0007669"/>
    <property type="project" value="UniProtKB-KW"/>
</dbReference>
<dbReference type="PANTHER" id="PTHR38674">
    <property type="entry name" value="ALKANE 1-MONOOXYGENASE 1"/>
    <property type="match status" value="1"/>
</dbReference>
<keyword evidence="11 12" id="KW-0472">Membrane</keyword>
<dbReference type="PANTHER" id="PTHR38674:SF1">
    <property type="entry name" value="ALKANE 1-MONOOXYGENASE 1"/>
    <property type="match status" value="1"/>
</dbReference>
<dbReference type="InterPro" id="IPR005804">
    <property type="entry name" value="FA_desaturase_dom"/>
</dbReference>
<dbReference type="RefSeq" id="WP_173208676.1">
    <property type="nucleotide sequence ID" value="NZ_CP053697.2"/>
</dbReference>
<protein>
    <submittedName>
        <fullName evidence="14">Alkane 1-monooxygenase</fullName>
    </submittedName>
</protein>